<dbReference type="Pfam" id="PF01168">
    <property type="entry name" value="Ala_racemase_N"/>
    <property type="match status" value="1"/>
</dbReference>
<dbReference type="PROSITE" id="PS01211">
    <property type="entry name" value="UPF0001"/>
    <property type="match status" value="1"/>
</dbReference>
<feature type="domain" description="Alanine racemase N-terminal" evidence="3">
    <location>
        <begin position="31"/>
        <end position="219"/>
    </location>
</feature>
<dbReference type="STRING" id="40148.A0A0D9YK23"/>
<organism evidence="5">
    <name type="scientific">Oryza glumipatula</name>
    <dbReference type="NCBI Taxonomy" id="40148"/>
    <lineage>
        <taxon>Eukaryota</taxon>
        <taxon>Viridiplantae</taxon>
        <taxon>Streptophyta</taxon>
        <taxon>Embryophyta</taxon>
        <taxon>Tracheophyta</taxon>
        <taxon>Spermatophyta</taxon>
        <taxon>Magnoliopsida</taxon>
        <taxon>Liliopsida</taxon>
        <taxon>Poales</taxon>
        <taxon>Poaceae</taxon>
        <taxon>BOP clade</taxon>
        <taxon>Oryzoideae</taxon>
        <taxon>Oryzeae</taxon>
        <taxon>Oryzinae</taxon>
        <taxon>Oryza</taxon>
    </lineage>
</organism>
<dbReference type="CDD" id="cd06822">
    <property type="entry name" value="PLPDE_III_YBL036c_euk"/>
    <property type="match status" value="1"/>
</dbReference>
<dbReference type="PANTHER" id="PTHR10146">
    <property type="entry name" value="PROLINE SYNTHETASE CO-TRANSCRIBED BACTERIAL HOMOLOG PROTEIN"/>
    <property type="match status" value="1"/>
</dbReference>
<evidence type="ECO:0000256" key="1">
    <source>
        <dbReference type="HAMAP-Rule" id="MF_03225"/>
    </source>
</evidence>
<dbReference type="InterPro" id="IPR029066">
    <property type="entry name" value="PLP-binding_barrel"/>
</dbReference>
<dbReference type="GO" id="GO:0030170">
    <property type="term" value="F:pyridoxal phosphate binding"/>
    <property type="evidence" value="ECO:0007669"/>
    <property type="project" value="UniProtKB-UniRule"/>
</dbReference>
<feature type="modified residue" description="N6-(pyridoxal phosphate)lysine" evidence="1">
    <location>
        <position position="42"/>
    </location>
</feature>
<evidence type="ECO:0000259" key="3">
    <source>
        <dbReference type="Pfam" id="PF01168"/>
    </source>
</evidence>
<keyword evidence="1" id="KW-0663">Pyridoxal phosphate</keyword>
<dbReference type="PANTHER" id="PTHR10146:SF16">
    <property type="entry name" value="PYRIDOXAL PHOSPHATE HOMEOSTASIS PROTEIN"/>
    <property type="match status" value="1"/>
</dbReference>
<dbReference type="InterPro" id="IPR001608">
    <property type="entry name" value="Ala_racemase_N"/>
</dbReference>
<dbReference type="SUPFAM" id="SSF51419">
    <property type="entry name" value="PLP-binding barrel"/>
    <property type="match status" value="1"/>
</dbReference>
<dbReference type="InterPro" id="IPR011078">
    <property type="entry name" value="PyrdxlP_homeostasis"/>
</dbReference>
<feature type="region of interest" description="Disordered" evidence="2">
    <location>
        <begin position="387"/>
        <end position="407"/>
    </location>
</feature>
<name>A0A0D9YK23_9ORYZ</name>
<reference evidence="5" key="3">
    <citation type="submission" date="2018-05" db="EMBL/GenBank/DDBJ databases">
        <title>OgluRS3 (Oryza glumaepatula Reference Sequence Version 3).</title>
        <authorList>
            <person name="Zhang J."/>
            <person name="Kudrna D."/>
            <person name="Lee S."/>
            <person name="Talag J."/>
            <person name="Welchert J."/>
            <person name="Wing R.A."/>
        </authorList>
    </citation>
    <scope>NUCLEOTIDE SEQUENCE [LARGE SCALE GENOMIC DNA]</scope>
</reference>
<evidence type="ECO:0000256" key="2">
    <source>
        <dbReference type="SAM" id="MobiDB-lite"/>
    </source>
</evidence>
<dbReference type="NCBIfam" id="TIGR00044">
    <property type="entry name" value="YggS family pyridoxal phosphate-dependent enzyme"/>
    <property type="match status" value="1"/>
</dbReference>
<accession>A0A0D9YK23</accession>
<dbReference type="AlphaFoldDB" id="A0A0D9YK23"/>
<sequence length="435" mass="47060">MAAAAAEGAAATALRAVLGRAAKAAERSGRAAEAVRVVAVGKTKPVSMVRELYDAGHRCFGENYVQEFVTKAPQLPEDIRWHFIGHLQSNKVKSLLAAVPNLHMVEGVDNVKIANHLDRAVSSLGRDPLKVLVQVNTSGEESKSGIDPSRCVELAKHVKLACPHLIFSGLMTIGMKDYSSTPENFKALVNCKLEVCKAIDMPAEQFELSMGMSGDFEQALQVASSMAGSEDLSGLTASLGELHVESSALKDSEISHPGNAFDDDAIADDDVWDDVSDSPGHGSTLDREWAHRQNQFHKMGYRDGIAEGQKDIAQEGFNVGFGQSVHVGYKWGLVRGITSALASLPDNLKEKMFPNVQCRGQLQDLNNSVQEISAEDALQMFHESILRSSHSSEEPDATLKRATDSSRLQSLSKDLVILLHECPDVKVSEELTGDS</sequence>
<dbReference type="Gene3D" id="3.20.20.10">
    <property type="entry name" value="Alanine racemase"/>
    <property type="match status" value="1"/>
</dbReference>
<proteinExistence type="inferred from homology"/>
<evidence type="ECO:0000313" key="5">
    <source>
        <dbReference type="EnsemblPlants" id="OGLUM01G48270.1"/>
    </source>
</evidence>
<comment type="function">
    <text evidence="1">Pyridoxal 5'-phosphate (PLP)-binding protein, which may be involved in intracellular homeostatic regulation of pyridoxal 5'-phosphate (PLP), the active form of vitamin B6.</text>
</comment>
<dbReference type="Proteomes" id="UP000026961">
    <property type="component" value="Chromosome 1"/>
</dbReference>
<reference evidence="5" key="1">
    <citation type="submission" date="2013-08" db="EMBL/GenBank/DDBJ databases">
        <title>Oryza genome evolution.</title>
        <authorList>
            <person name="Wing R.A."/>
            <person name="Panaud O."/>
            <person name="Oliveira A.C."/>
        </authorList>
    </citation>
    <scope>NUCLEOTIDE SEQUENCE</scope>
</reference>
<dbReference type="HAMAP" id="MF_02087">
    <property type="entry name" value="PLP_homeostasis"/>
    <property type="match status" value="1"/>
</dbReference>
<dbReference type="Pfam" id="PF09811">
    <property type="entry name" value="Yae1_N"/>
    <property type="match status" value="1"/>
</dbReference>
<dbReference type="EnsemblPlants" id="OGLUM01G48270.1">
    <property type="protein sequence ID" value="OGLUM01G48270.1"/>
    <property type="gene ID" value="OGLUM01G48270"/>
</dbReference>
<evidence type="ECO:0000259" key="4">
    <source>
        <dbReference type="Pfam" id="PF09811"/>
    </source>
</evidence>
<keyword evidence="6" id="KW-1185">Reference proteome</keyword>
<evidence type="ECO:0000313" key="6">
    <source>
        <dbReference type="Proteomes" id="UP000026961"/>
    </source>
</evidence>
<feature type="compositionally biased region" description="Basic and acidic residues" evidence="2">
    <location>
        <begin position="390"/>
        <end position="404"/>
    </location>
</feature>
<dbReference type="FunFam" id="3.20.20.10:FF:000014">
    <property type="entry name" value="Pyridoxal phosphate homeostasis protein"/>
    <property type="match status" value="1"/>
</dbReference>
<protein>
    <recommendedName>
        <fullName evidence="1">Pyridoxal phosphate homeostasis protein</fullName>
        <shortName evidence="1">PLP homeostasis protein</shortName>
    </recommendedName>
</protein>
<dbReference type="HOGENOM" id="CLU_630707_0_0_1"/>
<dbReference type="Gramene" id="OGLUM01G48270.1">
    <property type="protein sequence ID" value="OGLUM01G48270.1"/>
    <property type="gene ID" value="OGLUM01G48270"/>
</dbReference>
<feature type="domain" description="Essential protein Yae1 N-terminal" evidence="4">
    <location>
        <begin position="300"/>
        <end position="337"/>
    </location>
</feature>
<comment type="similarity">
    <text evidence="1">Belongs to the pyridoxal phosphate-binding protein YggS/PROSC family.</text>
</comment>
<reference evidence="5" key="2">
    <citation type="submission" date="2015-04" db="UniProtKB">
        <authorList>
            <consortium name="EnsemblPlants"/>
        </authorList>
    </citation>
    <scope>IDENTIFICATION</scope>
</reference>
<dbReference type="eggNOG" id="KOG3157">
    <property type="taxonomic scope" value="Eukaryota"/>
</dbReference>
<dbReference type="InterPro" id="IPR019191">
    <property type="entry name" value="Essential_protein_Yae1_N"/>
</dbReference>